<dbReference type="AlphaFoldDB" id="A0AAN7SWQ2"/>
<keyword evidence="3" id="KW-1185">Reference proteome</keyword>
<dbReference type="InterPro" id="IPR000210">
    <property type="entry name" value="BTB/POZ_dom"/>
</dbReference>
<dbReference type="Proteomes" id="UP001309876">
    <property type="component" value="Unassembled WGS sequence"/>
</dbReference>
<organism evidence="2 3">
    <name type="scientific">Lithohypha guttulata</name>
    <dbReference type="NCBI Taxonomy" id="1690604"/>
    <lineage>
        <taxon>Eukaryota</taxon>
        <taxon>Fungi</taxon>
        <taxon>Dikarya</taxon>
        <taxon>Ascomycota</taxon>
        <taxon>Pezizomycotina</taxon>
        <taxon>Eurotiomycetes</taxon>
        <taxon>Chaetothyriomycetidae</taxon>
        <taxon>Chaetothyriales</taxon>
        <taxon>Trichomeriaceae</taxon>
        <taxon>Lithohypha</taxon>
    </lineage>
</organism>
<evidence type="ECO:0000259" key="1">
    <source>
        <dbReference type="PROSITE" id="PS50097"/>
    </source>
</evidence>
<sequence>MASSSDFPQYQDGDITIVVSTSKVYRLHSHTLRRVSDFFRNAFENGEAPRLTAAARRDGHTPYRFVLVQQHSDSDDRGAFISLQISESGRVQNPITARAPRVDLSGQDEDKCWDWLFGCFYGITPAFDTSTFGATVLDCSNLLEVADTIAAVTHIREVVDLALLRQDKVLWPSIATNPVVWAELGRRVKSPAIFREAVVHIVGKWKMLSEATKGQLRAATKELCQRKWDELELAKRAIEIRIAGHYPEFLCRNHVDKPHRTGYANDIYMWMALSCFRQYVSQSGNDGMNRQAEDGGYAWYKQFSQGGDAYLDHDAMRAFHTYFPMSSKACSVLESHMNVLKEDMKVFVKDLMVVRTHIDPATMEEVIKPWLTCTKVDKEDLPWYVLEEGAHDQ</sequence>
<proteinExistence type="predicted"/>
<protein>
    <recommendedName>
        <fullName evidence="1">BTB domain-containing protein</fullName>
    </recommendedName>
</protein>
<name>A0AAN7SWQ2_9EURO</name>
<reference evidence="2 3" key="1">
    <citation type="submission" date="2023-08" db="EMBL/GenBank/DDBJ databases">
        <title>Black Yeasts Isolated from many extreme environments.</title>
        <authorList>
            <person name="Coleine C."/>
            <person name="Stajich J.E."/>
            <person name="Selbmann L."/>
        </authorList>
    </citation>
    <scope>NUCLEOTIDE SEQUENCE [LARGE SCALE GENOMIC DNA]</scope>
    <source>
        <strain evidence="2 3">CCFEE 5910</strain>
    </source>
</reference>
<dbReference type="PROSITE" id="PS50097">
    <property type="entry name" value="BTB"/>
    <property type="match status" value="1"/>
</dbReference>
<dbReference type="EMBL" id="JAVRRJ010000007">
    <property type="protein sequence ID" value="KAK5083031.1"/>
    <property type="molecule type" value="Genomic_DNA"/>
</dbReference>
<dbReference type="PANTHER" id="PTHR38119:SF2">
    <property type="entry name" value="TRANSCRIPTION FACTOR DOMAIN-CONTAINING PROTEIN"/>
    <property type="match status" value="1"/>
</dbReference>
<accession>A0AAN7SWQ2</accession>
<evidence type="ECO:0000313" key="2">
    <source>
        <dbReference type="EMBL" id="KAK5083031.1"/>
    </source>
</evidence>
<gene>
    <name evidence="2" type="ORF">LTR05_006913</name>
</gene>
<evidence type="ECO:0000313" key="3">
    <source>
        <dbReference type="Proteomes" id="UP001309876"/>
    </source>
</evidence>
<feature type="domain" description="BTB" evidence="1">
    <location>
        <begin position="13"/>
        <end position="45"/>
    </location>
</feature>
<comment type="caution">
    <text evidence="2">The sequence shown here is derived from an EMBL/GenBank/DDBJ whole genome shotgun (WGS) entry which is preliminary data.</text>
</comment>
<dbReference type="PANTHER" id="PTHR38119">
    <property type="entry name" value="BTB DOMAIN-CONTAINING PROTEIN-RELATED"/>
    <property type="match status" value="1"/>
</dbReference>